<evidence type="ECO:0000256" key="1">
    <source>
        <dbReference type="SAM" id="Phobius"/>
    </source>
</evidence>
<evidence type="ECO:0008006" key="4">
    <source>
        <dbReference type="Google" id="ProtNLM"/>
    </source>
</evidence>
<keyword evidence="1" id="KW-0472">Membrane</keyword>
<evidence type="ECO:0000313" key="3">
    <source>
        <dbReference type="Proteomes" id="UP000289486"/>
    </source>
</evidence>
<keyword evidence="1" id="KW-1133">Transmembrane helix</keyword>
<accession>A0A411AW19</accession>
<dbReference type="Proteomes" id="UP000289486">
    <property type="component" value="Segment"/>
</dbReference>
<dbReference type="EMBL" id="MK388689">
    <property type="protein sequence ID" value="QAX92293.1"/>
    <property type="molecule type" value="Genomic_DNA"/>
</dbReference>
<evidence type="ECO:0000313" key="2">
    <source>
        <dbReference type="EMBL" id="QAX92293.1"/>
    </source>
</evidence>
<name>A0A411AW19_9CAUD</name>
<feature type="transmembrane region" description="Helical" evidence="1">
    <location>
        <begin position="36"/>
        <end position="57"/>
    </location>
</feature>
<organism evidence="2 3">
    <name type="scientific">Pantoea phage vB_PagM_LIET2</name>
    <dbReference type="NCBI Taxonomy" id="2508071"/>
    <lineage>
        <taxon>Viruses</taxon>
        <taxon>Duplodnaviria</taxon>
        <taxon>Heunggongvirae</taxon>
        <taxon>Uroviricota</taxon>
        <taxon>Caudoviricetes</taxon>
        <taxon>Lietduovirus</taxon>
        <taxon>Lietduovirus LIET2</taxon>
    </lineage>
</organism>
<gene>
    <name evidence="2" type="ORF">LIET2_gp041</name>
</gene>
<proteinExistence type="predicted"/>
<sequence length="100" mass="10840">MDELKAKAWIIIAALGGGFLGQYISDEPLTRPQRIGFIVSGVCTALFLIPWGLSYYGATQPEATSGASFLAGIFWKPIIMKAGGLIDFIRLPFGEKKSDE</sequence>
<protein>
    <recommendedName>
        <fullName evidence="4">Holin</fullName>
    </recommendedName>
</protein>
<feature type="transmembrane region" description="Helical" evidence="1">
    <location>
        <begin position="69"/>
        <end position="89"/>
    </location>
</feature>
<reference evidence="2 3" key="1">
    <citation type="submission" date="2019-01" db="EMBL/GenBank/DDBJ databases">
        <title>Complete genome sequence of Pantoea phage vB_PagM_LIET2.</title>
        <authorList>
            <person name="Truncaite L."/>
            <person name="Simoliuniene M."/>
            <person name="Kazlauskas D."/>
            <person name="Meskys R."/>
            <person name="Simoliunas E."/>
        </authorList>
    </citation>
    <scope>NUCLEOTIDE SEQUENCE [LARGE SCALE GENOMIC DNA]</scope>
</reference>
<keyword evidence="3" id="KW-1185">Reference proteome</keyword>
<feature type="transmembrane region" description="Helical" evidence="1">
    <location>
        <begin position="6"/>
        <end position="24"/>
    </location>
</feature>
<keyword evidence="1" id="KW-0812">Transmembrane</keyword>